<protein>
    <submittedName>
        <fullName evidence="1">Uncharacterized protein</fullName>
    </submittedName>
</protein>
<accession>A0A0B6ZXH8</accession>
<gene>
    <name evidence="1" type="primary">ORF86159</name>
</gene>
<reference evidence="1" key="1">
    <citation type="submission" date="2014-12" db="EMBL/GenBank/DDBJ databases">
        <title>Insight into the proteome of Arion vulgaris.</title>
        <authorList>
            <person name="Aradska J."/>
            <person name="Bulat T."/>
            <person name="Smidak R."/>
            <person name="Sarate P."/>
            <person name="Gangsoo J."/>
            <person name="Sialana F."/>
            <person name="Bilban M."/>
            <person name="Lubec G."/>
        </authorList>
    </citation>
    <scope>NUCLEOTIDE SEQUENCE</scope>
    <source>
        <tissue evidence="1">Skin</tissue>
    </source>
</reference>
<evidence type="ECO:0000313" key="1">
    <source>
        <dbReference type="EMBL" id="CEK73303.1"/>
    </source>
</evidence>
<sequence>FPRRKQKSMHTHTLLNIHTQMQKGTERSRPTTGFQPPANAQKYWLLVVTCLEK</sequence>
<feature type="non-terminal residue" evidence="1">
    <location>
        <position position="1"/>
    </location>
</feature>
<organism evidence="1">
    <name type="scientific">Arion vulgaris</name>
    <dbReference type="NCBI Taxonomy" id="1028688"/>
    <lineage>
        <taxon>Eukaryota</taxon>
        <taxon>Metazoa</taxon>
        <taxon>Spiralia</taxon>
        <taxon>Lophotrochozoa</taxon>
        <taxon>Mollusca</taxon>
        <taxon>Gastropoda</taxon>
        <taxon>Heterobranchia</taxon>
        <taxon>Euthyneura</taxon>
        <taxon>Panpulmonata</taxon>
        <taxon>Eupulmonata</taxon>
        <taxon>Stylommatophora</taxon>
        <taxon>Helicina</taxon>
        <taxon>Arionoidea</taxon>
        <taxon>Arionidae</taxon>
        <taxon>Arion</taxon>
    </lineage>
</organism>
<name>A0A0B6ZXH8_9EUPU</name>
<dbReference type="EMBL" id="HACG01026438">
    <property type="protein sequence ID" value="CEK73303.1"/>
    <property type="molecule type" value="Transcribed_RNA"/>
</dbReference>
<proteinExistence type="predicted"/>
<dbReference type="AlphaFoldDB" id="A0A0B6ZXH8"/>